<dbReference type="AlphaFoldDB" id="A0A645DHT3"/>
<protein>
    <submittedName>
        <fullName evidence="1">Uncharacterized protein</fullName>
    </submittedName>
</protein>
<accession>A0A645DHT3</accession>
<gene>
    <name evidence="1" type="ORF">SDC9_136162</name>
</gene>
<comment type="caution">
    <text evidence="1">The sequence shown here is derived from an EMBL/GenBank/DDBJ whole genome shotgun (WGS) entry which is preliminary data.</text>
</comment>
<reference evidence="1" key="1">
    <citation type="submission" date="2019-08" db="EMBL/GenBank/DDBJ databases">
        <authorList>
            <person name="Kucharzyk K."/>
            <person name="Murdoch R.W."/>
            <person name="Higgins S."/>
            <person name="Loffler F."/>
        </authorList>
    </citation>
    <scope>NUCLEOTIDE SEQUENCE</scope>
</reference>
<evidence type="ECO:0000313" key="1">
    <source>
        <dbReference type="EMBL" id="MPM89054.1"/>
    </source>
</evidence>
<sequence>MVVGLREQVAALRGLHPARVAVLDERRRSRVEGHADIHRRVADGAGVQRLVTAVAHADADVRGGVDDVRRALVIKDVQRVFVRYLRLLREDAPHLDIAAADEVAHEVLLNGDVLMEKLAERLLVDILAHAHQRKFKKAGHRRRYGVNLFSVLFYVDEDGAAGQLVEDLLRLAVRKIPNLRRLTRAEGFYRKLGHQPRLFLCHQNLQYIKEQF</sequence>
<dbReference type="EMBL" id="VSSQ01036550">
    <property type="protein sequence ID" value="MPM89054.1"/>
    <property type="molecule type" value="Genomic_DNA"/>
</dbReference>
<organism evidence="1">
    <name type="scientific">bioreactor metagenome</name>
    <dbReference type="NCBI Taxonomy" id="1076179"/>
    <lineage>
        <taxon>unclassified sequences</taxon>
        <taxon>metagenomes</taxon>
        <taxon>ecological metagenomes</taxon>
    </lineage>
</organism>
<proteinExistence type="predicted"/>
<name>A0A645DHT3_9ZZZZ</name>